<evidence type="ECO:0000313" key="2">
    <source>
        <dbReference type="Proteomes" id="UP001597241"/>
    </source>
</evidence>
<evidence type="ECO:0000313" key="1">
    <source>
        <dbReference type="EMBL" id="MFD1292638.1"/>
    </source>
</evidence>
<name>A0ABW3WKG2_9FLAO</name>
<reference evidence="2" key="1">
    <citation type="journal article" date="2019" name="Int. J. Syst. Evol. Microbiol.">
        <title>The Global Catalogue of Microorganisms (GCM) 10K type strain sequencing project: providing services to taxonomists for standard genome sequencing and annotation.</title>
        <authorList>
            <consortium name="The Broad Institute Genomics Platform"/>
            <consortium name="The Broad Institute Genome Sequencing Center for Infectious Disease"/>
            <person name="Wu L."/>
            <person name="Ma J."/>
        </authorList>
    </citation>
    <scope>NUCLEOTIDE SEQUENCE [LARGE SCALE GENOMIC DNA]</scope>
    <source>
        <strain evidence="2">CCUG 62221</strain>
    </source>
</reference>
<dbReference type="EMBL" id="JBHTMV010000002">
    <property type="protein sequence ID" value="MFD1292638.1"/>
    <property type="molecule type" value="Genomic_DNA"/>
</dbReference>
<proteinExistence type="predicted"/>
<dbReference type="RefSeq" id="WP_386807350.1">
    <property type="nucleotide sequence ID" value="NZ_JBHTMV010000002.1"/>
</dbReference>
<organism evidence="1 2">
    <name type="scientific">Lutibacter holmesii</name>
    <dbReference type="NCBI Taxonomy" id="1137985"/>
    <lineage>
        <taxon>Bacteria</taxon>
        <taxon>Pseudomonadati</taxon>
        <taxon>Bacteroidota</taxon>
        <taxon>Flavobacteriia</taxon>
        <taxon>Flavobacteriales</taxon>
        <taxon>Flavobacteriaceae</taxon>
        <taxon>Lutibacter</taxon>
    </lineage>
</organism>
<comment type="caution">
    <text evidence="1">The sequence shown here is derived from an EMBL/GenBank/DDBJ whole genome shotgun (WGS) entry which is preliminary data.</text>
</comment>
<dbReference type="Proteomes" id="UP001597241">
    <property type="component" value="Unassembled WGS sequence"/>
</dbReference>
<accession>A0ABW3WKG2</accession>
<gene>
    <name evidence="1" type="ORF">ACFQ5N_02210</name>
</gene>
<protein>
    <submittedName>
        <fullName evidence="1">Uncharacterized protein</fullName>
    </submittedName>
</protein>
<keyword evidence="2" id="KW-1185">Reference proteome</keyword>
<sequence length="53" mass="6039">MATRKPKIKNKKVKILLPVAGKFNLSFDVGKTYTMEVKQANELIKAQYAEEVK</sequence>